<dbReference type="Proteomes" id="UP000823749">
    <property type="component" value="Chromosome 7"/>
</dbReference>
<organism evidence="1 2">
    <name type="scientific">Rhododendron griersonianum</name>
    <dbReference type="NCBI Taxonomy" id="479676"/>
    <lineage>
        <taxon>Eukaryota</taxon>
        <taxon>Viridiplantae</taxon>
        <taxon>Streptophyta</taxon>
        <taxon>Embryophyta</taxon>
        <taxon>Tracheophyta</taxon>
        <taxon>Spermatophyta</taxon>
        <taxon>Magnoliopsida</taxon>
        <taxon>eudicotyledons</taxon>
        <taxon>Gunneridae</taxon>
        <taxon>Pentapetalae</taxon>
        <taxon>asterids</taxon>
        <taxon>Ericales</taxon>
        <taxon>Ericaceae</taxon>
        <taxon>Ericoideae</taxon>
        <taxon>Rhodoreae</taxon>
        <taxon>Rhododendron</taxon>
    </lineage>
</organism>
<sequence length="57" mass="6270">MGSITEDKIGAIICCWRNSTAEDPTGVMPLEKSAQQSKDFNSPCHVSAPVPFDHVWH</sequence>
<name>A0AAV6JIQ6_9ERIC</name>
<dbReference type="AlphaFoldDB" id="A0AAV6JIQ6"/>
<reference evidence="1" key="1">
    <citation type="submission" date="2020-08" db="EMBL/GenBank/DDBJ databases">
        <title>Plant Genome Project.</title>
        <authorList>
            <person name="Zhang R.-G."/>
        </authorList>
    </citation>
    <scope>NUCLEOTIDE SEQUENCE</scope>
    <source>
        <strain evidence="1">WSP0</strain>
        <tissue evidence="1">Leaf</tissue>
    </source>
</reference>
<evidence type="ECO:0000313" key="1">
    <source>
        <dbReference type="EMBL" id="KAG5541031.1"/>
    </source>
</evidence>
<keyword evidence="2" id="KW-1185">Reference proteome</keyword>
<gene>
    <name evidence="1" type="ORF">RHGRI_021052</name>
</gene>
<comment type="caution">
    <text evidence="1">The sequence shown here is derived from an EMBL/GenBank/DDBJ whole genome shotgun (WGS) entry which is preliminary data.</text>
</comment>
<dbReference type="EMBL" id="JACTNZ010000007">
    <property type="protein sequence ID" value="KAG5541031.1"/>
    <property type="molecule type" value="Genomic_DNA"/>
</dbReference>
<accession>A0AAV6JIQ6</accession>
<proteinExistence type="predicted"/>
<protein>
    <submittedName>
        <fullName evidence="1">Uncharacterized protein</fullName>
    </submittedName>
</protein>
<evidence type="ECO:0000313" key="2">
    <source>
        <dbReference type="Proteomes" id="UP000823749"/>
    </source>
</evidence>